<dbReference type="EMBL" id="CP023697">
    <property type="protein sequence ID" value="QEV06170.1"/>
    <property type="molecule type" value="Genomic_DNA"/>
</dbReference>
<feature type="region of interest" description="Disordered" evidence="1">
    <location>
        <begin position="25"/>
        <end position="44"/>
    </location>
</feature>
<sequence length="603" mass="65621">MERQPTVSRHCFHHGWIHPRECAAPRTAHRTRRPLSPGSRRRRAVPGKGLVVPHWRAAVCGPHRRRTGPIPKTETGSWTLHRTSREHAGIRPHHPAIVCDGRSTDYATLHDESNRAAWALRAAGVRRGDRVAYLGQESEYYYLVILACVKIGAVLVPVNWRLTPPEINHILRDSGAALLFVGAGFRETADEALGRPTGLRAVVSVDRDGTAAPERGAGLRSWAAGHPDADLDPGTGPDDPAVQIYTSGTTGLPKGTVLAHRSFFTLPHAMREHGVDWIDWLSEDVALVSLPGFGIAGIGWFMHTFNAGGTNVVMPQFDPQEAVRLIRVHRVTTTFAAPAMLQAMLGERSATPEAFTSLRKIAYGAAPMSEALLEQCMEMFTCEFAQIYASTETGSVAVCLPPEDHHRGDAALLRSVGRPCPGNEVKVIGPDGAELPPGGIGEVCVRTPSRMLGYWNLPEATDRTLVGEWLHMGDAGYFDDDGYLHLCDRMNDTIIVAGQNIYPAEVEKALAAHPAVQDSAVVGLPHPRWGEAVHACVVLRPGSTASPRELLLSLRGRLADYKTPAAYHFVDALPRNPSGKILRRSVREELTARNDATTAEGAR</sequence>
<dbReference type="GO" id="GO:0016874">
    <property type="term" value="F:ligase activity"/>
    <property type="evidence" value="ECO:0007669"/>
    <property type="project" value="UniProtKB-KW"/>
</dbReference>
<dbReference type="InterPro" id="IPR000873">
    <property type="entry name" value="AMP-dep_synth/lig_dom"/>
</dbReference>
<feature type="compositionally biased region" description="Basic residues" evidence="1">
    <location>
        <begin position="27"/>
        <end position="44"/>
    </location>
</feature>
<dbReference type="SUPFAM" id="SSF56801">
    <property type="entry name" value="Acetyl-CoA synthetase-like"/>
    <property type="match status" value="1"/>
</dbReference>
<reference evidence="4 5" key="1">
    <citation type="submission" date="2017-09" db="EMBL/GenBank/DDBJ databases">
        <authorList>
            <person name="Lee N."/>
            <person name="Cho B.-K."/>
        </authorList>
    </citation>
    <scope>NUCLEOTIDE SEQUENCE [LARGE SCALE GENOMIC DNA]</scope>
    <source>
        <strain evidence="4 5">ATCC 13879</strain>
    </source>
</reference>
<keyword evidence="5" id="KW-1185">Reference proteome</keyword>
<proteinExistence type="predicted"/>
<accession>A0ABX6ATW3</accession>
<dbReference type="InterPro" id="IPR025110">
    <property type="entry name" value="AMP-bd_C"/>
</dbReference>
<evidence type="ECO:0000259" key="3">
    <source>
        <dbReference type="Pfam" id="PF13193"/>
    </source>
</evidence>
<dbReference type="NCBIfam" id="NF004837">
    <property type="entry name" value="PRK06187.1"/>
    <property type="match status" value="1"/>
</dbReference>
<dbReference type="InterPro" id="IPR045851">
    <property type="entry name" value="AMP-bd_C_sf"/>
</dbReference>
<protein>
    <submittedName>
        <fullName evidence="4">Fatty acid--CoA ligase</fullName>
    </submittedName>
</protein>
<dbReference type="PANTHER" id="PTHR43767:SF1">
    <property type="entry name" value="NONRIBOSOMAL PEPTIDE SYNTHASE PES1 (EUROFUNG)-RELATED"/>
    <property type="match status" value="1"/>
</dbReference>
<feature type="region of interest" description="Disordered" evidence="1">
    <location>
        <begin position="210"/>
        <end position="236"/>
    </location>
</feature>
<dbReference type="Pfam" id="PF00501">
    <property type="entry name" value="AMP-binding"/>
    <property type="match status" value="1"/>
</dbReference>
<dbReference type="InterPro" id="IPR042099">
    <property type="entry name" value="ANL_N_sf"/>
</dbReference>
<evidence type="ECO:0000256" key="1">
    <source>
        <dbReference type="SAM" id="MobiDB-lite"/>
    </source>
</evidence>
<evidence type="ECO:0000313" key="4">
    <source>
        <dbReference type="EMBL" id="QEV06170.1"/>
    </source>
</evidence>
<dbReference type="Gene3D" id="3.40.50.12780">
    <property type="entry name" value="N-terminal domain of ligase-like"/>
    <property type="match status" value="1"/>
</dbReference>
<dbReference type="PANTHER" id="PTHR43767">
    <property type="entry name" value="LONG-CHAIN-FATTY-ACID--COA LIGASE"/>
    <property type="match status" value="1"/>
</dbReference>
<gene>
    <name evidence="4" type="ORF">CP972_11190</name>
</gene>
<feature type="domain" description="AMP-dependent synthetase/ligase" evidence="2">
    <location>
        <begin position="86"/>
        <end position="455"/>
    </location>
</feature>
<keyword evidence="4" id="KW-0436">Ligase</keyword>
<evidence type="ECO:0000313" key="5">
    <source>
        <dbReference type="Proteomes" id="UP000326041"/>
    </source>
</evidence>
<name>A0ABX6ATW3_9ACTN</name>
<feature type="domain" description="AMP-binding enzyme C-terminal" evidence="3">
    <location>
        <begin position="505"/>
        <end position="580"/>
    </location>
</feature>
<dbReference type="Pfam" id="PF13193">
    <property type="entry name" value="AMP-binding_C"/>
    <property type="match status" value="1"/>
</dbReference>
<dbReference type="Proteomes" id="UP000326041">
    <property type="component" value="Chromosome"/>
</dbReference>
<evidence type="ECO:0000259" key="2">
    <source>
        <dbReference type="Pfam" id="PF00501"/>
    </source>
</evidence>
<dbReference type="InterPro" id="IPR050237">
    <property type="entry name" value="ATP-dep_AMP-bd_enzyme"/>
</dbReference>
<organism evidence="4 5">
    <name type="scientific">Streptomyces prasinus</name>
    <dbReference type="NCBI Taxonomy" id="67345"/>
    <lineage>
        <taxon>Bacteria</taxon>
        <taxon>Bacillati</taxon>
        <taxon>Actinomycetota</taxon>
        <taxon>Actinomycetes</taxon>
        <taxon>Kitasatosporales</taxon>
        <taxon>Streptomycetaceae</taxon>
        <taxon>Streptomyces</taxon>
    </lineage>
</organism>
<dbReference type="Gene3D" id="3.30.300.30">
    <property type="match status" value="1"/>
</dbReference>